<comment type="caution">
    <text evidence="1">The sequence shown here is derived from an EMBL/GenBank/DDBJ whole genome shotgun (WGS) entry which is preliminary data.</text>
</comment>
<name>A0A3M7R8U4_BRAPC</name>
<dbReference type="AlphaFoldDB" id="A0A3M7R8U4"/>
<organism evidence="1 2">
    <name type="scientific">Brachionus plicatilis</name>
    <name type="common">Marine rotifer</name>
    <name type="synonym">Brachionus muelleri</name>
    <dbReference type="NCBI Taxonomy" id="10195"/>
    <lineage>
        <taxon>Eukaryota</taxon>
        <taxon>Metazoa</taxon>
        <taxon>Spiralia</taxon>
        <taxon>Gnathifera</taxon>
        <taxon>Rotifera</taxon>
        <taxon>Eurotatoria</taxon>
        <taxon>Monogononta</taxon>
        <taxon>Pseudotrocha</taxon>
        <taxon>Ploima</taxon>
        <taxon>Brachionidae</taxon>
        <taxon>Brachionus</taxon>
    </lineage>
</organism>
<keyword evidence="2" id="KW-1185">Reference proteome</keyword>
<evidence type="ECO:0000313" key="1">
    <source>
        <dbReference type="EMBL" id="RNA19889.1"/>
    </source>
</evidence>
<dbReference type="Proteomes" id="UP000276133">
    <property type="component" value="Unassembled WGS sequence"/>
</dbReference>
<proteinExistence type="predicted"/>
<dbReference type="EMBL" id="REGN01003960">
    <property type="protein sequence ID" value="RNA19889.1"/>
    <property type="molecule type" value="Genomic_DNA"/>
</dbReference>
<accession>A0A3M7R8U4</accession>
<gene>
    <name evidence="1" type="ORF">BpHYR1_024239</name>
</gene>
<sequence length="59" mass="6724">MDKQKLSIGNCVLKVLNPSYEPNSTLNQFGSFAFKTENILIKELRHQSVNGKFPLFKIP</sequence>
<evidence type="ECO:0000313" key="2">
    <source>
        <dbReference type="Proteomes" id="UP000276133"/>
    </source>
</evidence>
<reference evidence="1 2" key="1">
    <citation type="journal article" date="2018" name="Sci. Rep.">
        <title>Genomic signatures of local adaptation to the degree of environmental predictability in rotifers.</title>
        <authorList>
            <person name="Franch-Gras L."/>
            <person name="Hahn C."/>
            <person name="Garcia-Roger E.M."/>
            <person name="Carmona M.J."/>
            <person name="Serra M."/>
            <person name="Gomez A."/>
        </authorList>
    </citation>
    <scope>NUCLEOTIDE SEQUENCE [LARGE SCALE GENOMIC DNA]</scope>
    <source>
        <strain evidence="1">HYR1</strain>
    </source>
</reference>
<protein>
    <submittedName>
        <fullName evidence="1">Uncharacterized protein</fullName>
    </submittedName>
</protein>